<dbReference type="GeneID" id="93732656"/>
<proteinExistence type="predicted"/>
<evidence type="ECO:0000313" key="2">
    <source>
        <dbReference type="Proteomes" id="UP000002357"/>
    </source>
</evidence>
<dbReference type="AlphaFoldDB" id="B5H1A9"/>
<protein>
    <recommendedName>
        <fullName evidence="3">Uridine kinase</fullName>
    </recommendedName>
</protein>
<dbReference type="SUPFAM" id="SSF52540">
    <property type="entry name" value="P-loop containing nucleoside triphosphate hydrolases"/>
    <property type="match status" value="1"/>
</dbReference>
<dbReference type="Proteomes" id="UP000002357">
    <property type="component" value="Chromosome"/>
</dbReference>
<accession>B5H1A9</accession>
<dbReference type="eggNOG" id="COG0572">
    <property type="taxonomic scope" value="Bacteria"/>
</dbReference>
<sequence length="212" mass="23201">MDDLDRLARTLRTLPPSLGPVRLIAVDGHAGSGKSTFTARLRTALGGPGGVPVLHLDDLASHEEFFAWTDRLRAQVIRPLAGGRTAYYAPYDWTARRFGTPRALPSAPVVLIEGVGAGRHALRPFLAALLWMDRAAEGSWQRGRRRDGSALNGFWDEWTVAETRHFSADPSRPFADVLVRECPEGYEASTGPRATAGESHFLTLGDHFSRAD</sequence>
<name>B5H1A9_STRCL</name>
<dbReference type="STRING" id="1901.BB341_24585"/>
<evidence type="ECO:0000313" key="1">
    <source>
        <dbReference type="EMBL" id="EFG05746.1"/>
    </source>
</evidence>
<evidence type="ECO:0008006" key="3">
    <source>
        <dbReference type="Google" id="ProtNLM"/>
    </source>
</evidence>
<dbReference type="KEGG" id="sclf:BB341_24585"/>
<dbReference type="Gene3D" id="3.40.50.300">
    <property type="entry name" value="P-loop containing nucleotide triphosphate hydrolases"/>
    <property type="match status" value="1"/>
</dbReference>
<reference evidence="1 2" key="1">
    <citation type="journal article" date="2010" name="Genome Biol. Evol.">
        <title>The sequence of a 1.8-mb bacterial linear plasmid reveals a rich evolutionary reservoir of secondary metabolic pathways.</title>
        <authorList>
            <person name="Medema M.H."/>
            <person name="Trefzer A."/>
            <person name="Kovalchuk A."/>
            <person name="van den Berg M."/>
            <person name="Mueller U."/>
            <person name="Heijne W."/>
            <person name="Wu L."/>
            <person name="Alam M.T."/>
            <person name="Ronning C.M."/>
            <person name="Nierman W.C."/>
            <person name="Bovenberg R.A.L."/>
            <person name="Breitling R."/>
            <person name="Takano E."/>
        </authorList>
    </citation>
    <scope>NUCLEOTIDE SEQUENCE [LARGE SCALE GENOMIC DNA]</scope>
    <source>
        <strain evidence="2">ATCC 27064 / DSM 738 / JCM 4710 / NBRC 13307 / NCIMB 12785 / NRRL 3585 / VKM Ac-602</strain>
    </source>
</reference>
<dbReference type="EMBL" id="CM000913">
    <property type="protein sequence ID" value="EFG05746.1"/>
    <property type="molecule type" value="Genomic_DNA"/>
</dbReference>
<gene>
    <name evidence="1" type="ORF">SCLAV_0670</name>
</gene>
<dbReference type="RefSeq" id="WP_003958045.1">
    <property type="nucleotide sequence ID" value="NZ_CM000913.1"/>
</dbReference>
<keyword evidence="2" id="KW-1185">Reference proteome</keyword>
<organism evidence="1 2">
    <name type="scientific">Streptomyces clavuligerus</name>
    <dbReference type="NCBI Taxonomy" id="1901"/>
    <lineage>
        <taxon>Bacteria</taxon>
        <taxon>Bacillati</taxon>
        <taxon>Actinomycetota</taxon>
        <taxon>Actinomycetes</taxon>
        <taxon>Kitasatosporales</taxon>
        <taxon>Streptomycetaceae</taxon>
        <taxon>Streptomyces</taxon>
    </lineage>
</organism>
<dbReference type="OrthoDB" id="3237545at2"/>
<dbReference type="InterPro" id="IPR027417">
    <property type="entry name" value="P-loop_NTPase"/>
</dbReference>